<dbReference type="InterPro" id="IPR007434">
    <property type="entry name" value="FemAB-like"/>
</dbReference>
<evidence type="ECO:0000313" key="1">
    <source>
        <dbReference type="EMBL" id="MFC4268182.1"/>
    </source>
</evidence>
<comment type="caution">
    <text evidence="1">The sequence shown here is derived from an EMBL/GenBank/DDBJ whole genome shotgun (WGS) entry which is preliminary data.</text>
</comment>
<organism evidence="1 2">
    <name type="scientific">Polaribacter marinivivus</name>
    <dbReference type="NCBI Taxonomy" id="1524260"/>
    <lineage>
        <taxon>Bacteria</taxon>
        <taxon>Pseudomonadati</taxon>
        <taxon>Bacteroidota</taxon>
        <taxon>Flavobacteriia</taxon>
        <taxon>Flavobacteriales</taxon>
        <taxon>Flavobacteriaceae</taxon>
    </lineage>
</organism>
<reference evidence="2" key="1">
    <citation type="journal article" date="2019" name="Int. J. Syst. Evol. Microbiol.">
        <title>The Global Catalogue of Microorganisms (GCM) 10K type strain sequencing project: providing services to taxonomists for standard genome sequencing and annotation.</title>
        <authorList>
            <consortium name="The Broad Institute Genomics Platform"/>
            <consortium name="The Broad Institute Genome Sequencing Center for Infectious Disease"/>
            <person name="Wu L."/>
            <person name="Ma J."/>
        </authorList>
    </citation>
    <scope>NUCLEOTIDE SEQUENCE [LARGE SCALE GENOMIC DNA]</scope>
    <source>
        <strain evidence="2">CECT 8655</strain>
    </source>
</reference>
<dbReference type="InterPro" id="IPR016181">
    <property type="entry name" value="Acyl_CoA_acyltransferase"/>
</dbReference>
<dbReference type="Gene3D" id="3.40.630.30">
    <property type="match status" value="1"/>
</dbReference>
<dbReference type="RefSeq" id="WP_377408508.1">
    <property type="nucleotide sequence ID" value="NZ_JBHSCY010000001.1"/>
</dbReference>
<evidence type="ECO:0000313" key="2">
    <source>
        <dbReference type="Proteomes" id="UP001595826"/>
    </source>
</evidence>
<gene>
    <name evidence="1" type="ORF">ACFOWD_04625</name>
</gene>
<sequence length="394" mass="45961">MNFSSNSNTALFFSSIDEISNEIWTQLECENNLYFHRDFLKSIEINHSEINFYYIVLVDNSNKPIALASIQIVDFYLDTVKTNFEDFIRKIKNLLRKLYILPNKKALKLLISGNTFVSGEHGIFITHNQDKKQVIKNLAKAILHFVNSNNSINIDAFLLKDFVNESLFITDELKNYNYHPFSVEPNMILEINEDWISFEDYLNAIKTKFRVKAKKALQLSKDIIIKEVNDHNIENKLPQMTSLYKKVVNNADFNLSHFNLESYKTLKSAFGEKYILKTYELDGKIVGFMSGMINQNSLDAHFVGLDYSLNRQYAIYQRMLYDYIQIAIAKKIKTLNFGRTASEIKSSVGAKPQDLTMYLRHKKGITNKIVKLFLQYIQPSPFRQHFPFKNIKNE</sequence>
<dbReference type="EMBL" id="JBHSCY010000001">
    <property type="protein sequence ID" value="MFC4268182.1"/>
    <property type="molecule type" value="Genomic_DNA"/>
</dbReference>
<proteinExistence type="predicted"/>
<accession>A0ABV8R6W7</accession>
<dbReference type="Proteomes" id="UP001595826">
    <property type="component" value="Unassembled WGS sequence"/>
</dbReference>
<name>A0ABV8R6W7_9FLAO</name>
<dbReference type="SUPFAM" id="SSF55729">
    <property type="entry name" value="Acyl-CoA N-acyltransferases (Nat)"/>
    <property type="match status" value="1"/>
</dbReference>
<dbReference type="Pfam" id="PF04339">
    <property type="entry name" value="FemAB_like"/>
    <property type="match status" value="1"/>
</dbReference>
<keyword evidence="2" id="KW-1185">Reference proteome</keyword>
<protein>
    <submittedName>
        <fullName evidence="1">Peptidogalycan biosysnthesis protein</fullName>
    </submittedName>
</protein>